<evidence type="ECO:0000313" key="2">
    <source>
        <dbReference type="Proteomes" id="UP000729402"/>
    </source>
</evidence>
<gene>
    <name evidence="1" type="ORF">GUJ93_ZPchr0011g28534</name>
</gene>
<sequence length="89" mass="10645">MQGIEMKTFLELISEEQTAETRHHGLKMLLHLLRFRWKEKFPGPPNKQCSKGATATLVAEKIQVRIDIKCWNFPWQTLQRWVKELIKKR</sequence>
<keyword evidence="2" id="KW-1185">Reference proteome</keyword>
<accession>A0A8J5WK68</accession>
<name>A0A8J5WK68_ZIZPA</name>
<dbReference type="EMBL" id="JAAALK010000081">
    <property type="protein sequence ID" value="KAG8089874.1"/>
    <property type="molecule type" value="Genomic_DNA"/>
</dbReference>
<protein>
    <submittedName>
        <fullName evidence="1">Uncharacterized protein</fullName>
    </submittedName>
</protein>
<proteinExistence type="predicted"/>
<evidence type="ECO:0000313" key="1">
    <source>
        <dbReference type="EMBL" id="KAG8089874.1"/>
    </source>
</evidence>
<comment type="caution">
    <text evidence="1">The sequence shown here is derived from an EMBL/GenBank/DDBJ whole genome shotgun (WGS) entry which is preliminary data.</text>
</comment>
<reference evidence="1" key="2">
    <citation type="submission" date="2021-02" db="EMBL/GenBank/DDBJ databases">
        <authorList>
            <person name="Kimball J.A."/>
            <person name="Haas M.W."/>
            <person name="Macchietto M."/>
            <person name="Kono T."/>
            <person name="Duquette J."/>
            <person name="Shao M."/>
        </authorList>
    </citation>
    <scope>NUCLEOTIDE SEQUENCE</scope>
    <source>
        <tissue evidence="1">Fresh leaf tissue</tissue>
    </source>
</reference>
<organism evidence="1 2">
    <name type="scientific">Zizania palustris</name>
    <name type="common">Northern wild rice</name>
    <dbReference type="NCBI Taxonomy" id="103762"/>
    <lineage>
        <taxon>Eukaryota</taxon>
        <taxon>Viridiplantae</taxon>
        <taxon>Streptophyta</taxon>
        <taxon>Embryophyta</taxon>
        <taxon>Tracheophyta</taxon>
        <taxon>Spermatophyta</taxon>
        <taxon>Magnoliopsida</taxon>
        <taxon>Liliopsida</taxon>
        <taxon>Poales</taxon>
        <taxon>Poaceae</taxon>
        <taxon>BOP clade</taxon>
        <taxon>Oryzoideae</taxon>
        <taxon>Oryzeae</taxon>
        <taxon>Zizaniinae</taxon>
        <taxon>Zizania</taxon>
    </lineage>
</organism>
<dbReference type="Proteomes" id="UP000729402">
    <property type="component" value="Unassembled WGS sequence"/>
</dbReference>
<dbReference type="AlphaFoldDB" id="A0A8J5WK68"/>
<reference evidence="1" key="1">
    <citation type="journal article" date="2021" name="bioRxiv">
        <title>Whole Genome Assembly and Annotation of Northern Wild Rice, Zizania palustris L., Supports a Whole Genome Duplication in the Zizania Genus.</title>
        <authorList>
            <person name="Haas M."/>
            <person name="Kono T."/>
            <person name="Macchietto M."/>
            <person name="Millas R."/>
            <person name="McGilp L."/>
            <person name="Shao M."/>
            <person name="Duquette J."/>
            <person name="Hirsch C.N."/>
            <person name="Kimball J."/>
        </authorList>
    </citation>
    <scope>NUCLEOTIDE SEQUENCE</scope>
    <source>
        <tissue evidence="1">Fresh leaf tissue</tissue>
    </source>
</reference>